<protein>
    <submittedName>
        <fullName evidence="3">Uncharacterized protein</fullName>
    </submittedName>
</protein>
<feature type="transmembrane region" description="Helical" evidence="2">
    <location>
        <begin position="660"/>
        <end position="684"/>
    </location>
</feature>
<keyword evidence="2" id="KW-0472">Membrane</keyword>
<reference evidence="3" key="1">
    <citation type="journal article" date="2021" name="Nat. Commun.">
        <title>Genetic determinants of endophytism in the Arabidopsis root mycobiome.</title>
        <authorList>
            <person name="Mesny F."/>
            <person name="Miyauchi S."/>
            <person name="Thiergart T."/>
            <person name="Pickel B."/>
            <person name="Atanasova L."/>
            <person name="Karlsson M."/>
            <person name="Huettel B."/>
            <person name="Barry K.W."/>
            <person name="Haridas S."/>
            <person name="Chen C."/>
            <person name="Bauer D."/>
            <person name="Andreopoulos W."/>
            <person name="Pangilinan J."/>
            <person name="LaButti K."/>
            <person name="Riley R."/>
            <person name="Lipzen A."/>
            <person name="Clum A."/>
            <person name="Drula E."/>
            <person name="Henrissat B."/>
            <person name="Kohler A."/>
            <person name="Grigoriev I.V."/>
            <person name="Martin F.M."/>
            <person name="Hacquard S."/>
        </authorList>
    </citation>
    <scope>NUCLEOTIDE SEQUENCE</scope>
    <source>
        <strain evidence="3">MPI-CAGE-AT-0147</strain>
    </source>
</reference>
<feature type="compositionally biased region" description="Polar residues" evidence="1">
    <location>
        <begin position="1"/>
        <end position="13"/>
    </location>
</feature>
<feature type="transmembrane region" description="Helical" evidence="2">
    <location>
        <begin position="117"/>
        <end position="140"/>
    </location>
</feature>
<feature type="transmembrane region" description="Helical" evidence="2">
    <location>
        <begin position="190"/>
        <end position="210"/>
    </location>
</feature>
<feature type="compositionally biased region" description="Basic and acidic residues" evidence="1">
    <location>
        <begin position="46"/>
        <end position="64"/>
    </location>
</feature>
<gene>
    <name evidence="3" type="ORF">EDB81DRAFT_650767</name>
</gene>
<keyword evidence="2" id="KW-0812">Transmembrane</keyword>
<organism evidence="3 4">
    <name type="scientific">Dactylonectria macrodidyma</name>
    <dbReference type="NCBI Taxonomy" id="307937"/>
    <lineage>
        <taxon>Eukaryota</taxon>
        <taxon>Fungi</taxon>
        <taxon>Dikarya</taxon>
        <taxon>Ascomycota</taxon>
        <taxon>Pezizomycotina</taxon>
        <taxon>Sordariomycetes</taxon>
        <taxon>Hypocreomycetidae</taxon>
        <taxon>Hypocreales</taxon>
        <taxon>Nectriaceae</taxon>
        <taxon>Dactylonectria</taxon>
    </lineage>
</organism>
<dbReference type="AlphaFoldDB" id="A0A9P9EX93"/>
<evidence type="ECO:0000256" key="2">
    <source>
        <dbReference type="SAM" id="Phobius"/>
    </source>
</evidence>
<name>A0A9P9EX93_9HYPO</name>
<sequence length="784" mass="86825">MDPSSSALETYSGTHGVCPTAEQTNTIPGSSTNASPPPTSTEEAPGDLRAEDSSTHSSDPERPLPEIQPPLLFSVPESASSSWKSRAASHFASIIDFKAWNGEEPSKEVCSNSKASALWHFALFHLPAVSVTLLLLNLYVWEARWGAFRPTPDELNALQYAAKAHESFILISITDILLQVLNFSLLQGNGIPLGFMTSAFHLGSPVGYLFSWEFWGTALNPTTPLLPHTLTSMFIVFLVILGLGAGPFSATLMIPRQGWWEFPLFDRESEPKYVLSRNPFQTDLTSAHDFRCNFTQGDNECIYMDLNETLQSFVSGVCDHPVSPYQANISYDSIHDQGGRPITLSVIRESEIAYATCPMGFITASLIDTYTVERETTGYERMLLRSQPQALSDIRASSQPLVAIECQGSTEWAHGAEPAIEFTFTEGLFDSYIWSPDLTITANLRKNLKKNSPPRIFDPIFLDTPRDINAPISAAILMSSSYPEDLLLSDGDVLTRQVIDLTLCLVQARWVEAEVWIDVEVGPSTNVDPRYTGAMIQSDLGFSAEDTIKYLRDTSTTDNVIKMHDDFLQGISIPLNGTINTTKNPMYTETYRFCKDYLSPCHQVVLGLFLADTLARSGYTNYHLSRDLDSEYRMGSEDILIETVYYWYGYAYRFQGRASAILSFSALLSHVCIVSVHLAIILMWHKQLRGTSWGGFGQILVLALQSKPPRELKGVSGGVESSQTWKRTVVVRDVGGKGRLHLLLNTRAMDGEQTDGSSVIDDGDSEGENASGGFRLVKAKVKYF</sequence>
<feature type="region of interest" description="Disordered" evidence="1">
    <location>
        <begin position="1"/>
        <end position="69"/>
    </location>
</feature>
<dbReference type="EMBL" id="JAGMUV010000008">
    <property type="protein sequence ID" value="KAH7146225.1"/>
    <property type="molecule type" value="Genomic_DNA"/>
</dbReference>
<evidence type="ECO:0000313" key="4">
    <source>
        <dbReference type="Proteomes" id="UP000738349"/>
    </source>
</evidence>
<dbReference type="Proteomes" id="UP000738349">
    <property type="component" value="Unassembled WGS sequence"/>
</dbReference>
<evidence type="ECO:0000256" key="1">
    <source>
        <dbReference type="SAM" id="MobiDB-lite"/>
    </source>
</evidence>
<proteinExistence type="predicted"/>
<keyword evidence="2" id="KW-1133">Transmembrane helix</keyword>
<evidence type="ECO:0000313" key="3">
    <source>
        <dbReference type="EMBL" id="KAH7146225.1"/>
    </source>
</evidence>
<feature type="transmembrane region" description="Helical" evidence="2">
    <location>
        <begin position="230"/>
        <end position="254"/>
    </location>
</feature>
<dbReference type="OrthoDB" id="5342924at2759"/>
<comment type="caution">
    <text evidence="3">The sequence shown here is derived from an EMBL/GenBank/DDBJ whole genome shotgun (WGS) entry which is preliminary data.</text>
</comment>
<keyword evidence="4" id="KW-1185">Reference proteome</keyword>
<accession>A0A9P9EX93</accession>